<gene>
    <name evidence="1" type="ORF">P174DRAFT_471801</name>
</gene>
<proteinExistence type="predicted"/>
<organism evidence="1 2">
    <name type="scientific">Aspergillus novofumigatus (strain IBT 16806)</name>
    <dbReference type="NCBI Taxonomy" id="1392255"/>
    <lineage>
        <taxon>Eukaryota</taxon>
        <taxon>Fungi</taxon>
        <taxon>Dikarya</taxon>
        <taxon>Ascomycota</taxon>
        <taxon>Pezizomycotina</taxon>
        <taxon>Eurotiomycetes</taxon>
        <taxon>Eurotiomycetidae</taxon>
        <taxon>Eurotiales</taxon>
        <taxon>Aspergillaceae</taxon>
        <taxon>Aspergillus</taxon>
        <taxon>Aspergillus subgen. Fumigati</taxon>
    </lineage>
</organism>
<dbReference type="VEuPathDB" id="FungiDB:P174DRAFT_471801"/>
<comment type="caution">
    <text evidence="1">The sequence shown here is derived from an EMBL/GenBank/DDBJ whole genome shotgun (WGS) entry which is preliminary data.</text>
</comment>
<evidence type="ECO:0000313" key="1">
    <source>
        <dbReference type="EMBL" id="PKX89088.1"/>
    </source>
</evidence>
<sequence>MQLMLTEVLIARKLVGSLNERLYGWNVAEGVASAMNKDWAYAAYKQQRFRPLNN</sequence>
<keyword evidence="2" id="KW-1185">Reference proteome</keyword>
<protein>
    <submittedName>
        <fullName evidence="1">Uncharacterized protein</fullName>
    </submittedName>
</protein>
<dbReference type="EMBL" id="MSZS01000011">
    <property type="protein sequence ID" value="PKX89088.1"/>
    <property type="molecule type" value="Genomic_DNA"/>
</dbReference>
<dbReference type="Proteomes" id="UP000234474">
    <property type="component" value="Unassembled WGS sequence"/>
</dbReference>
<dbReference type="RefSeq" id="XP_024677683.1">
    <property type="nucleotide sequence ID" value="XM_024830611.1"/>
</dbReference>
<evidence type="ECO:0000313" key="2">
    <source>
        <dbReference type="Proteomes" id="UP000234474"/>
    </source>
</evidence>
<accession>A0A2I1BUM6</accession>
<dbReference type="AlphaFoldDB" id="A0A2I1BUM6"/>
<name>A0A2I1BUM6_ASPN1</name>
<dbReference type="GeneID" id="36537938"/>
<reference evidence="2" key="1">
    <citation type="journal article" date="2018" name="Proc. Natl. Acad. Sci. U.S.A.">
        <title>Linking secondary metabolites to gene clusters through genome sequencing of six diverse Aspergillus species.</title>
        <authorList>
            <person name="Kaerboelling I."/>
            <person name="Vesth T.C."/>
            <person name="Frisvad J.C."/>
            <person name="Nybo J.L."/>
            <person name="Theobald S."/>
            <person name="Kuo A."/>
            <person name="Bowyer P."/>
            <person name="Matsuda Y."/>
            <person name="Mondo S."/>
            <person name="Lyhne E.K."/>
            <person name="Kogle M.E."/>
            <person name="Clum A."/>
            <person name="Lipzen A."/>
            <person name="Salamov A."/>
            <person name="Ngan C.Y."/>
            <person name="Daum C."/>
            <person name="Chiniquy J."/>
            <person name="Barry K."/>
            <person name="LaButti K."/>
            <person name="Haridas S."/>
            <person name="Simmons B.A."/>
            <person name="Magnuson J.K."/>
            <person name="Mortensen U.H."/>
            <person name="Larsen T.O."/>
            <person name="Grigoriev I.V."/>
            <person name="Baker S.E."/>
            <person name="Andersen M.R."/>
        </authorList>
    </citation>
    <scope>NUCLEOTIDE SEQUENCE [LARGE SCALE GENOMIC DNA]</scope>
    <source>
        <strain evidence="2">IBT 16806</strain>
    </source>
</reference>